<evidence type="ECO:0000313" key="3">
    <source>
        <dbReference type="EMBL" id="MDO3693505.1"/>
    </source>
</evidence>
<dbReference type="Proteomes" id="UP001168642">
    <property type="component" value="Unassembled WGS sequence"/>
</dbReference>
<keyword evidence="2" id="KW-0732">Signal</keyword>
<dbReference type="EMBL" id="JAUMIT010000001">
    <property type="protein sequence ID" value="MDO3693505.1"/>
    <property type="molecule type" value="Genomic_DNA"/>
</dbReference>
<keyword evidence="1" id="KW-0175">Coiled coil</keyword>
<evidence type="ECO:0000256" key="1">
    <source>
        <dbReference type="SAM" id="Coils"/>
    </source>
</evidence>
<sequence>MKKIQIALVAILFSVSSFTTINAQMISLTTKGEVEVIPDIASTNISITKTNKDANVLKKEISQISSDLNKELSKLKIEKKDIQTSNLQINKEYDWVKSERVFKGYRATISTSVTFRNINNLEKIYTQLLSNEDIVVNGIQYDYSKKSEAENEAYIKALSNANTLAEKLFKEAESKSMLSNSKIIITSISNNNSTPSDSPKPMYKAANLEAFSDSAPNIDINSGTITITKSLTVVYQSL</sequence>
<evidence type="ECO:0000256" key="2">
    <source>
        <dbReference type="SAM" id="SignalP"/>
    </source>
</evidence>
<dbReference type="Gene3D" id="3.30.110.170">
    <property type="entry name" value="Protein of unknown function (DUF541), domain 1"/>
    <property type="match status" value="1"/>
</dbReference>
<dbReference type="PANTHER" id="PTHR34387">
    <property type="entry name" value="SLR1258 PROTEIN"/>
    <property type="match status" value="1"/>
</dbReference>
<feature type="coiled-coil region" evidence="1">
    <location>
        <begin position="58"/>
        <end position="85"/>
    </location>
</feature>
<organism evidence="3 4">
    <name type="scientific">Wenyingzhuangia gilva</name>
    <dbReference type="NCBI Taxonomy" id="3057677"/>
    <lineage>
        <taxon>Bacteria</taxon>
        <taxon>Pseudomonadati</taxon>
        <taxon>Bacteroidota</taxon>
        <taxon>Flavobacteriia</taxon>
        <taxon>Flavobacteriales</taxon>
        <taxon>Flavobacteriaceae</taxon>
        <taxon>Wenyingzhuangia</taxon>
    </lineage>
</organism>
<evidence type="ECO:0000313" key="4">
    <source>
        <dbReference type="Proteomes" id="UP001168642"/>
    </source>
</evidence>
<keyword evidence="4" id="KW-1185">Reference proteome</keyword>
<dbReference type="InterPro" id="IPR052022">
    <property type="entry name" value="26kDa_periplasmic_antigen"/>
</dbReference>
<feature type="chain" id="PRO_5046313421" evidence="2">
    <location>
        <begin position="24"/>
        <end position="238"/>
    </location>
</feature>
<protein>
    <submittedName>
        <fullName evidence="3">SIMPL domain-containing protein</fullName>
    </submittedName>
</protein>
<proteinExistence type="predicted"/>
<dbReference type="PANTHER" id="PTHR34387:SF2">
    <property type="entry name" value="SLR1258 PROTEIN"/>
    <property type="match status" value="1"/>
</dbReference>
<dbReference type="RefSeq" id="WP_302882756.1">
    <property type="nucleotide sequence ID" value="NZ_JAUMIT010000001.1"/>
</dbReference>
<comment type="caution">
    <text evidence="3">The sequence shown here is derived from an EMBL/GenBank/DDBJ whole genome shotgun (WGS) entry which is preliminary data.</text>
</comment>
<accession>A0ABT8VNF1</accession>
<dbReference type="Pfam" id="PF04402">
    <property type="entry name" value="SIMPL"/>
    <property type="match status" value="1"/>
</dbReference>
<feature type="signal peptide" evidence="2">
    <location>
        <begin position="1"/>
        <end position="23"/>
    </location>
</feature>
<reference evidence="3" key="1">
    <citation type="submission" date="2023-07" db="EMBL/GenBank/DDBJ databases">
        <title>Wenyingzhuangia sp. chi5 genome sequencing and assembly.</title>
        <authorList>
            <person name="Park S."/>
        </authorList>
    </citation>
    <scope>NUCLEOTIDE SEQUENCE</scope>
    <source>
        <strain evidence="3">Chi5</strain>
    </source>
</reference>
<gene>
    <name evidence="3" type="ORF">QVZ41_01410</name>
</gene>
<dbReference type="InterPro" id="IPR007497">
    <property type="entry name" value="SIMPL/DUF541"/>
</dbReference>
<name>A0ABT8VNF1_9FLAO</name>
<dbReference type="Gene3D" id="3.30.70.2970">
    <property type="entry name" value="Protein of unknown function (DUF541), domain 2"/>
    <property type="match status" value="1"/>
</dbReference>